<gene>
    <name evidence="4" type="ORF">FSCOSCO3_A009021</name>
</gene>
<keyword evidence="2" id="KW-0479">Metal-binding</keyword>
<evidence type="ECO:0000256" key="1">
    <source>
        <dbReference type="ARBA" id="ARBA00001968"/>
    </source>
</evidence>
<accession>A0AAV1Q222</accession>
<evidence type="ECO:0000256" key="2">
    <source>
        <dbReference type="ARBA" id="ARBA00022723"/>
    </source>
</evidence>
<evidence type="ECO:0000313" key="4">
    <source>
        <dbReference type="EMBL" id="CAK6977623.1"/>
    </source>
</evidence>
<dbReference type="GO" id="GO:0046872">
    <property type="term" value="F:metal ion binding"/>
    <property type="evidence" value="ECO:0007669"/>
    <property type="project" value="UniProtKB-KW"/>
</dbReference>
<dbReference type="EMBL" id="CAWUFR010000419">
    <property type="protein sequence ID" value="CAK6977623.1"/>
    <property type="molecule type" value="Genomic_DNA"/>
</dbReference>
<keyword evidence="5" id="KW-1185">Reference proteome</keyword>
<reference evidence="4 5" key="1">
    <citation type="submission" date="2024-01" db="EMBL/GenBank/DDBJ databases">
        <authorList>
            <person name="Alioto T."/>
            <person name="Alioto T."/>
            <person name="Gomez Garrido J."/>
        </authorList>
    </citation>
    <scope>NUCLEOTIDE SEQUENCE [LARGE SCALE GENOMIC DNA]</scope>
</reference>
<dbReference type="AlphaFoldDB" id="A0AAV1Q222"/>
<feature type="domain" description="DDE Tnp4" evidence="3">
    <location>
        <begin position="91"/>
        <end position="168"/>
    </location>
</feature>
<dbReference type="Pfam" id="PF13359">
    <property type="entry name" value="DDE_Tnp_4"/>
    <property type="match status" value="1"/>
</dbReference>
<evidence type="ECO:0000313" key="5">
    <source>
        <dbReference type="Proteomes" id="UP001314229"/>
    </source>
</evidence>
<dbReference type="Proteomes" id="UP001314229">
    <property type="component" value="Unassembled WGS sequence"/>
</dbReference>
<proteinExistence type="predicted"/>
<dbReference type="InterPro" id="IPR027806">
    <property type="entry name" value="HARBI1_dom"/>
</dbReference>
<name>A0AAV1Q222_SCOSC</name>
<protein>
    <submittedName>
        <fullName evidence="4">Nuclease HARBI1</fullName>
    </submittedName>
</protein>
<comment type="caution">
    <text evidence="4">The sequence shown here is derived from an EMBL/GenBank/DDBJ whole genome shotgun (WGS) entry which is preliminary data.</text>
</comment>
<evidence type="ECO:0000259" key="3">
    <source>
        <dbReference type="Pfam" id="PF13359"/>
    </source>
</evidence>
<organism evidence="4 5">
    <name type="scientific">Scomber scombrus</name>
    <name type="common">Atlantic mackerel</name>
    <name type="synonym">Scomber vernalis</name>
    <dbReference type="NCBI Taxonomy" id="13677"/>
    <lineage>
        <taxon>Eukaryota</taxon>
        <taxon>Metazoa</taxon>
        <taxon>Chordata</taxon>
        <taxon>Craniata</taxon>
        <taxon>Vertebrata</taxon>
        <taxon>Euteleostomi</taxon>
        <taxon>Actinopterygii</taxon>
        <taxon>Neopterygii</taxon>
        <taxon>Teleostei</taxon>
        <taxon>Neoteleostei</taxon>
        <taxon>Acanthomorphata</taxon>
        <taxon>Pelagiaria</taxon>
        <taxon>Scombriformes</taxon>
        <taxon>Scombridae</taxon>
        <taxon>Scomber</taxon>
    </lineage>
</organism>
<comment type="cofactor">
    <cofactor evidence="1">
        <name>a divalent metal cation</name>
        <dbReference type="ChEBI" id="CHEBI:60240"/>
    </cofactor>
</comment>
<sequence length="181" mass="20366">MVNKDHGWGKSFEVLVFVYWLACGTSYRVVSEAFDIPRTTCHDMIHRVSKAIQGVFRKLIHFPDMEELGEIGAGFQQLSGCPAFTKVAGSIDGCHVRIVPPGQFAVDYFNRKLFHSVQFQAICNHKGCFLDVVVGFPGCVHDARVLRSSPYYVHQLYPPPGWYLIGDTIQDTHAWLSPFAC</sequence>